<reference evidence="3" key="1">
    <citation type="submission" date="2021-03" db="EMBL/GenBank/DDBJ databases">
        <title>Antimicrobial resistance genes in bacteria isolated from Japanese honey, and their potential for conferring macrolide and lincosamide resistance in the American foulbrood pathogen Paenibacillus larvae.</title>
        <authorList>
            <person name="Okamoto M."/>
            <person name="Kumagai M."/>
            <person name="Kanamori H."/>
            <person name="Takamatsu D."/>
        </authorList>
    </citation>
    <scope>NUCLEOTIDE SEQUENCE</scope>
    <source>
        <strain evidence="3">J40TS1</strain>
    </source>
</reference>
<dbReference type="SUPFAM" id="SSF53756">
    <property type="entry name" value="UDP-Glycosyltransferase/glycogen phosphorylase"/>
    <property type="match status" value="1"/>
</dbReference>
<evidence type="ECO:0000259" key="2">
    <source>
        <dbReference type="Pfam" id="PF13439"/>
    </source>
</evidence>
<keyword evidence="3" id="KW-0808">Transferase</keyword>
<dbReference type="Pfam" id="PF00534">
    <property type="entry name" value="Glycos_transf_1"/>
    <property type="match status" value="1"/>
</dbReference>
<dbReference type="RefSeq" id="WP_213514812.1">
    <property type="nucleotide sequence ID" value="NZ_BOSE01000003.1"/>
</dbReference>
<gene>
    <name evidence="3" type="ORF">J40TS1_21460</name>
</gene>
<feature type="domain" description="Glycosyltransferase subfamily 4-like N-terminal" evidence="2">
    <location>
        <begin position="15"/>
        <end position="174"/>
    </location>
</feature>
<dbReference type="Gene3D" id="3.40.50.2000">
    <property type="entry name" value="Glycogen Phosphorylase B"/>
    <property type="match status" value="2"/>
</dbReference>
<evidence type="ECO:0000259" key="1">
    <source>
        <dbReference type="Pfam" id="PF00534"/>
    </source>
</evidence>
<name>A0A919YQS5_9BACL</name>
<dbReference type="CDD" id="cd03811">
    <property type="entry name" value="GT4_GT28_WabH-like"/>
    <property type="match status" value="1"/>
</dbReference>
<dbReference type="Pfam" id="PF13439">
    <property type="entry name" value="Glyco_transf_4"/>
    <property type="match status" value="1"/>
</dbReference>
<organism evidence="3 4">
    <name type="scientific">Paenibacillus montaniterrae</name>
    <dbReference type="NCBI Taxonomy" id="429341"/>
    <lineage>
        <taxon>Bacteria</taxon>
        <taxon>Bacillati</taxon>
        <taxon>Bacillota</taxon>
        <taxon>Bacilli</taxon>
        <taxon>Bacillales</taxon>
        <taxon>Paenibacillaceae</taxon>
        <taxon>Paenibacillus</taxon>
    </lineage>
</organism>
<dbReference type="Proteomes" id="UP000683139">
    <property type="component" value="Unassembled WGS sequence"/>
</dbReference>
<dbReference type="PANTHER" id="PTHR12526:SF630">
    <property type="entry name" value="GLYCOSYLTRANSFERASE"/>
    <property type="match status" value="1"/>
</dbReference>
<evidence type="ECO:0000313" key="3">
    <source>
        <dbReference type="EMBL" id="GIP16504.1"/>
    </source>
</evidence>
<dbReference type="GO" id="GO:0016757">
    <property type="term" value="F:glycosyltransferase activity"/>
    <property type="evidence" value="ECO:0007669"/>
    <property type="project" value="InterPro"/>
</dbReference>
<keyword evidence="4" id="KW-1185">Reference proteome</keyword>
<dbReference type="EMBL" id="BOSE01000003">
    <property type="protein sequence ID" value="GIP16504.1"/>
    <property type="molecule type" value="Genomic_DNA"/>
</dbReference>
<dbReference type="InterPro" id="IPR028098">
    <property type="entry name" value="Glyco_trans_4-like_N"/>
</dbReference>
<protein>
    <submittedName>
        <fullName evidence="3">Glycosyl transferase</fullName>
    </submittedName>
</protein>
<dbReference type="PANTHER" id="PTHR12526">
    <property type="entry name" value="GLYCOSYLTRANSFERASE"/>
    <property type="match status" value="1"/>
</dbReference>
<feature type="domain" description="Glycosyl transferase family 1" evidence="1">
    <location>
        <begin position="189"/>
        <end position="307"/>
    </location>
</feature>
<dbReference type="InterPro" id="IPR001296">
    <property type="entry name" value="Glyco_trans_1"/>
</dbReference>
<sequence length="359" mass="41402">MKTKLLFVIPSLRGGGAEKVIVTLLNNFNRNKYELHVAIINLSGEYANLLSSDVIVHNLNSKRARNAIFTLVKLVRRLKPKAIISTLGQLNIILLMVKKFLPKNTKLIVREATIVSEAIKSGDMTKKWIKLYKVFYPMADAIISQSEFMKQDLIEIFGINSNKIKKIYNPVEINKIITMAETELNPFISEKEFPKIVCFGRLEEVKGYERLIKKVPDFIAKYPNLKLYIFGNGSYKGRLLKLIDDLNLEKNITINEFESNPYKWLRNADLFMLSSHYEGLPNVLLEALACECPVLVWDHPGGTREIMELLDINERMIPDITIADHFFNPMNVQETVREHFDVNHIVFQYEQLIDSVIKK</sequence>
<proteinExistence type="predicted"/>
<accession>A0A919YQS5</accession>
<dbReference type="AlphaFoldDB" id="A0A919YQS5"/>
<comment type="caution">
    <text evidence="3">The sequence shown here is derived from an EMBL/GenBank/DDBJ whole genome shotgun (WGS) entry which is preliminary data.</text>
</comment>
<evidence type="ECO:0000313" key="4">
    <source>
        <dbReference type="Proteomes" id="UP000683139"/>
    </source>
</evidence>